<evidence type="ECO:0000313" key="2">
    <source>
        <dbReference type="Proteomes" id="UP000245762"/>
    </source>
</evidence>
<dbReference type="EMBL" id="QGEG01000004">
    <property type="protein sequence ID" value="PWL37705.1"/>
    <property type="molecule type" value="Genomic_DNA"/>
</dbReference>
<dbReference type="RefSeq" id="WP_109664989.1">
    <property type="nucleotide sequence ID" value="NZ_QGEG01000004.1"/>
</dbReference>
<evidence type="ECO:0008006" key="3">
    <source>
        <dbReference type="Google" id="ProtNLM"/>
    </source>
</evidence>
<protein>
    <recommendedName>
        <fullName evidence="3">LamG domain-containing protein</fullName>
    </recommendedName>
</protein>
<gene>
    <name evidence="1" type="ORF">DKG77_15520</name>
</gene>
<evidence type="ECO:0000313" key="1">
    <source>
        <dbReference type="EMBL" id="PWL37705.1"/>
    </source>
</evidence>
<dbReference type="SUPFAM" id="SSF49899">
    <property type="entry name" value="Concanavalin A-like lectins/glucanases"/>
    <property type="match status" value="1"/>
</dbReference>
<dbReference type="Gene3D" id="2.60.120.200">
    <property type="match status" value="1"/>
</dbReference>
<sequence>MKHLLTYTCFLIGIVLMFAFTTKNKMAEDLLFYASFDNGTSADVAVGDKEMYTADLRRNIENAKPGLLNPDVEIAKGKGLSGNALDFKKKSRMVTFFKAHENMGYSKENWNGSVSFWLQLNPEKDLEPGYCDPIQITDVNYDDAALWVDFTKSNPRNFRLGVLGDLEVWNPDKLGPDENQDYLKRLVTVQQPPFKRGEWTHIVINFSGLNTEKGISELFINGKSMGTSPTIKDPFTWEEERANIMLGLNYIGLLDELAVFNRPLTSKEIELVFDTKDGLKSILN</sequence>
<comment type="caution">
    <text evidence="1">The sequence shown here is derived from an EMBL/GenBank/DDBJ whole genome shotgun (WGS) entry which is preliminary data.</text>
</comment>
<dbReference type="GO" id="GO:0004553">
    <property type="term" value="F:hydrolase activity, hydrolyzing O-glycosyl compounds"/>
    <property type="evidence" value="ECO:0007669"/>
    <property type="project" value="UniProtKB-ARBA"/>
</dbReference>
<proteinExistence type="predicted"/>
<reference evidence="1 2" key="1">
    <citation type="submission" date="2018-05" db="EMBL/GenBank/DDBJ databases">
        <title>Complete genome sequence of Flagellimonas aquimarina ECD12 isolated from seaweed Ecklonia cava.</title>
        <authorList>
            <person name="Choi S."/>
            <person name="Seong C."/>
        </authorList>
    </citation>
    <scope>NUCLEOTIDE SEQUENCE [LARGE SCALE GENOMIC DNA]</scope>
    <source>
        <strain evidence="1 2">ECD12</strain>
    </source>
</reference>
<dbReference type="AlphaFoldDB" id="A0A316KY21"/>
<dbReference type="GO" id="GO:0005975">
    <property type="term" value="P:carbohydrate metabolic process"/>
    <property type="evidence" value="ECO:0007669"/>
    <property type="project" value="UniProtKB-ARBA"/>
</dbReference>
<accession>A0A316KY21</accession>
<organism evidence="1 2">
    <name type="scientific">Flagellimonas aquimarina</name>
    <dbReference type="NCBI Taxonomy" id="2201895"/>
    <lineage>
        <taxon>Bacteria</taxon>
        <taxon>Pseudomonadati</taxon>
        <taxon>Bacteroidota</taxon>
        <taxon>Flavobacteriia</taxon>
        <taxon>Flavobacteriales</taxon>
        <taxon>Flavobacteriaceae</taxon>
        <taxon>Flagellimonas</taxon>
    </lineage>
</organism>
<dbReference type="Proteomes" id="UP000245762">
    <property type="component" value="Unassembled WGS sequence"/>
</dbReference>
<dbReference type="Pfam" id="PF13385">
    <property type="entry name" value="Laminin_G_3"/>
    <property type="match status" value="1"/>
</dbReference>
<name>A0A316KY21_9FLAO</name>
<dbReference type="InterPro" id="IPR013320">
    <property type="entry name" value="ConA-like_dom_sf"/>
</dbReference>
<dbReference type="OrthoDB" id="9814380at2"/>
<keyword evidence="2" id="KW-1185">Reference proteome</keyword>